<gene>
    <name evidence="4" type="ORF">CL6EHI_079910</name>
</gene>
<dbReference type="GO" id="GO:0051056">
    <property type="term" value="P:regulation of small GTPase mediated signal transduction"/>
    <property type="evidence" value="ECO:0007669"/>
    <property type="project" value="InterPro"/>
</dbReference>
<dbReference type="Pfam" id="PF02145">
    <property type="entry name" value="Rap_GAP"/>
    <property type="match status" value="1"/>
</dbReference>
<evidence type="ECO:0000259" key="3">
    <source>
        <dbReference type="PROSITE" id="PS50085"/>
    </source>
</evidence>
<dbReference type="PANTHER" id="PTHR15711:SF22">
    <property type="entry name" value="RAP-GAP DOMAIN-CONTAINING PROTEIN"/>
    <property type="match status" value="1"/>
</dbReference>
<dbReference type="OMA" id="NEIFAND"/>
<dbReference type="VEuPathDB" id="AmoebaDB:EHI_079910"/>
<comment type="caution">
    <text evidence="4">The sequence shown here is derived from an EMBL/GenBank/DDBJ whole genome shotgun (WGS) entry which is preliminary data.</text>
</comment>
<proteinExistence type="predicted"/>
<dbReference type="VEuPathDB" id="AmoebaDB:EHI8A_012320"/>
<keyword evidence="1" id="KW-0343">GTPase activation</keyword>
<feature type="region of interest" description="Disordered" evidence="2">
    <location>
        <begin position="134"/>
        <end position="164"/>
    </location>
</feature>
<feature type="compositionally biased region" description="Low complexity" evidence="2">
    <location>
        <begin position="147"/>
        <end position="158"/>
    </location>
</feature>
<dbReference type="InterPro" id="IPR000331">
    <property type="entry name" value="Rap/Ran_GAP_dom"/>
</dbReference>
<dbReference type="InterPro" id="IPR035974">
    <property type="entry name" value="Rap/Ran-GAP_sf"/>
</dbReference>
<dbReference type="Proteomes" id="UP000078387">
    <property type="component" value="Unassembled WGS sequence"/>
</dbReference>
<reference evidence="4 5" key="1">
    <citation type="submission" date="2016-05" db="EMBL/GenBank/DDBJ databases">
        <title>First whole genome sequencing of Entamoeba histolytica HM1:IMSS-clone-6.</title>
        <authorList>
            <person name="Mukherjee Avik.K."/>
            <person name="Izumyama S."/>
            <person name="Nakada-Tsukui K."/>
            <person name="Nozaki T."/>
        </authorList>
    </citation>
    <scope>NUCLEOTIDE SEQUENCE [LARGE SCALE GENOMIC DNA]</scope>
    <source>
        <strain evidence="4 5">HM1:IMSS clone 6</strain>
    </source>
</reference>
<evidence type="ECO:0000313" key="4">
    <source>
        <dbReference type="EMBL" id="GAT95517.1"/>
    </source>
</evidence>
<dbReference type="EMBL" id="BDEQ01000001">
    <property type="protein sequence ID" value="GAT95517.1"/>
    <property type="molecule type" value="Genomic_DNA"/>
</dbReference>
<protein>
    <submittedName>
        <fullName evidence="4">Rap ran GTPase-activating protein putative</fullName>
    </submittedName>
</protein>
<evidence type="ECO:0000256" key="1">
    <source>
        <dbReference type="ARBA" id="ARBA00022468"/>
    </source>
</evidence>
<feature type="domain" description="Rap-GAP" evidence="3">
    <location>
        <begin position="358"/>
        <end position="583"/>
    </location>
</feature>
<dbReference type="AlphaFoldDB" id="A0A5K1VBU1"/>
<accession>A0A5K1VBU1</accession>
<dbReference type="SUPFAM" id="SSF111347">
    <property type="entry name" value="Rap/Ran-GAP"/>
    <property type="match status" value="1"/>
</dbReference>
<dbReference type="VEuPathDB" id="AmoebaDB:KM1_037810"/>
<dbReference type="GO" id="GO:0005096">
    <property type="term" value="F:GTPase activator activity"/>
    <property type="evidence" value="ECO:0007669"/>
    <property type="project" value="UniProtKB-KW"/>
</dbReference>
<organism evidence="4 5">
    <name type="scientific">Entamoeba histolytica</name>
    <dbReference type="NCBI Taxonomy" id="5759"/>
    <lineage>
        <taxon>Eukaryota</taxon>
        <taxon>Amoebozoa</taxon>
        <taxon>Evosea</taxon>
        <taxon>Archamoebae</taxon>
        <taxon>Mastigamoebida</taxon>
        <taxon>Entamoebidae</taxon>
        <taxon>Entamoeba</taxon>
    </lineage>
</organism>
<dbReference type="VEuPathDB" id="AmoebaDB:EHI5A_032710"/>
<dbReference type="VEuPathDB" id="AmoebaDB:EHI7A_015010"/>
<evidence type="ECO:0000256" key="2">
    <source>
        <dbReference type="SAM" id="MobiDB-lite"/>
    </source>
</evidence>
<name>A0A5K1VBU1_ENTHI</name>
<feature type="region of interest" description="Disordered" evidence="2">
    <location>
        <begin position="29"/>
        <end position="49"/>
    </location>
</feature>
<dbReference type="PROSITE" id="PS50085">
    <property type="entry name" value="RAPGAP"/>
    <property type="match status" value="1"/>
</dbReference>
<dbReference type="PANTHER" id="PTHR15711">
    <property type="entry name" value="RAP GTPASE-ACTIVATING PROTEIN"/>
    <property type="match status" value="1"/>
</dbReference>
<dbReference type="InterPro" id="IPR050989">
    <property type="entry name" value="Rap1_Ran_GAP"/>
</dbReference>
<evidence type="ECO:0000313" key="5">
    <source>
        <dbReference type="Proteomes" id="UP000078387"/>
    </source>
</evidence>
<dbReference type="GO" id="GO:0005737">
    <property type="term" value="C:cytoplasm"/>
    <property type="evidence" value="ECO:0007669"/>
    <property type="project" value="TreeGrafter"/>
</dbReference>
<sequence>MTDDVDGALSKWKINGGKKNTVTLVHSNTPGTISPIDEGSSSNSQGKSITLSPAFDESVVVPIRKARSSSTSSSLTVPEFALETPGSHTSVFILPSQPALKPKKKRGRSVAEISQESTNYNAIQAAISSTLSESTSLSRKHSRRGSISRVFSRSTSRRSSPEHHNFSVDELNLMKKILLSLFEYSSPPVIPTNPPIATPSKHLVIDFTQWCDFLEFSPVSSVSDLWSSLITPTEQYLHSTPTNAEIVQGFNYETGPLSVTHLTNLNDFTILNVDEDFPYYEHFFYRNNSVKHYFDKTNNQIVSCIKDSKYMRTIVRSEAGIYRCIIISEDSALKCVEVFHNSNQVTRLANHTEVDDDLLHFHQSVIISKYRFGVVYAGPGQSSENEIFANNEPSQAFWKFMNLIASKVTLEGYQNYSGGLDTHTNVTGKESYATQYDNYDCMFHVAPLIPRNKNDEQSLERKRFVGNDVVVVVFKEQLNKDDLFKPETMTSHFTHVYIVVTPAITTNNNNSYKISVVSKDCVQPFPPFLIPSHTQPILPVLAHGPQVRQFFMQKIINAERTALKSKTFAANNKRVLQSQINRLMEKYA</sequence>
<feature type="compositionally biased region" description="Polar residues" evidence="2">
    <location>
        <begin position="39"/>
        <end position="49"/>
    </location>
</feature>
<dbReference type="Gene3D" id="3.40.50.11210">
    <property type="entry name" value="Rap/Ran-GAP"/>
    <property type="match status" value="1"/>
</dbReference>